<dbReference type="Gene3D" id="3.30.70.1070">
    <property type="entry name" value="Sporulation related repeat"/>
    <property type="match status" value="1"/>
</dbReference>
<keyword evidence="2" id="KW-0812">Transmembrane</keyword>
<dbReference type="Proteomes" id="UP000025061">
    <property type="component" value="Unassembled WGS sequence"/>
</dbReference>
<evidence type="ECO:0000256" key="1">
    <source>
        <dbReference type="SAM" id="MobiDB-lite"/>
    </source>
</evidence>
<dbReference type="PATRIC" id="fig|1280951.3.peg.3217"/>
<name>A0A059FAE0_9PROT</name>
<feature type="region of interest" description="Disordered" evidence="1">
    <location>
        <begin position="112"/>
        <end position="160"/>
    </location>
</feature>
<protein>
    <submittedName>
        <fullName evidence="4">Sporulation repeat-containing protein</fullName>
    </submittedName>
</protein>
<dbReference type="SUPFAM" id="SSF110997">
    <property type="entry name" value="Sporulation related repeat"/>
    <property type="match status" value="1"/>
</dbReference>
<evidence type="ECO:0000256" key="2">
    <source>
        <dbReference type="SAM" id="Phobius"/>
    </source>
</evidence>
<feature type="transmembrane region" description="Helical" evidence="2">
    <location>
        <begin position="32"/>
        <end position="52"/>
    </location>
</feature>
<reference evidence="4 5" key="1">
    <citation type="submission" date="2013-04" db="EMBL/GenBank/DDBJ databases">
        <title>Hyphomonas hirschiana VP5 Genome Sequencing.</title>
        <authorList>
            <person name="Lai Q."/>
            <person name="Shao Z."/>
        </authorList>
    </citation>
    <scope>NUCLEOTIDE SEQUENCE [LARGE SCALE GENOMIC DNA]</scope>
    <source>
        <strain evidence="4 5">VP5</strain>
    </source>
</reference>
<dbReference type="PROSITE" id="PS51724">
    <property type="entry name" value="SPOR"/>
    <property type="match status" value="1"/>
</dbReference>
<dbReference type="RefSeq" id="WP_011647046.1">
    <property type="nucleotide sequence ID" value="NZ_ARYI01000018.1"/>
</dbReference>
<keyword evidence="2" id="KW-0472">Membrane</keyword>
<gene>
    <name evidence="4" type="ORF">HHI_15948</name>
</gene>
<dbReference type="InterPro" id="IPR007730">
    <property type="entry name" value="SPOR-like_dom"/>
</dbReference>
<evidence type="ECO:0000313" key="5">
    <source>
        <dbReference type="Proteomes" id="UP000025061"/>
    </source>
</evidence>
<comment type="caution">
    <text evidence="4">The sequence shown here is derived from an EMBL/GenBank/DDBJ whole genome shotgun (WGS) entry which is preliminary data.</text>
</comment>
<organism evidence="4 5">
    <name type="scientific">Hyphomonas hirschiana VP5</name>
    <dbReference type="NCBI Taxonomy" id="1280951"/>
    <lineage>
        <taxon>Bacteria</taxon>
        <taxon>Pseudomonadati</taxon>
        <taxon>Pseudomonadota</taxon>
        <taxon>Alphaproteobacteria</taxon>
        <taxon>Hyphomonadales</taxon>
        <taxon>Hyphomonadaceae</taxon>
        <taxon>Hyphomonas</taxon>
    </lineage>
</organism>
<dbReference type="Pfam" id="PF05036">
    <property type="entry name" value="SPOR"/>
    <property type="match status" value="1"/>
</dbReference>
<keyword evidence="5" id="KW-1185">Reference proteome</keyword>
<sequence length="269" mass="28559">MSRSDMAGRENPFEDDYRGFDVREDEAARGPLILTLAIGVLLIFGGVVWNTYRQGVRPATDGLPSVIAEPQPFKQLPADPGGNPIEHTDKQFYDAMDASEREADVTLASAAGTTGGALAGGPPRDLRPAPLDAPADEAVSTAPQPLPVQELPPGPSESKQQIAAVTIKPPEPIEPLSSQARFTFTESGAFLVQIAALRSEEAAETAWNRVTSSAPELYHGASKRIQRADLGSEGVFYRLRVGAFAERSEAVAFCDAIKESGANCIVVTG</sequence>
<dbReference type="InterPro" id="IPR036680">
    <property type="entry name" value="SPOR-like_sf"/>
</dbReference>
<dbReference type="AlphaFoldDB" id="A0A059FAE0"/>
<feature type="domain" description="SPOR" evidence="3">
    <location>
        <begin position="184"/>
        <end position="269"/>
    </location>
</feature>
<dbReference type="OrthoDB" id="8479416at2"/>
<dbReference type="GO" id="GO:0042834">
    <property type="term" value="F:peptidoglycan binding"/>
    <property type="evidence" value="ECO:0007669"/>
    <property type="project" value="InterPro"/>
</dbReference>
<dbReference type="EMBL" id="ARYI01000018">
    <property type="protein sequence ID" value="KCZ87557.1"/>
    <property type="molecule type" value="Genomic_DNA"/>
</dbReference>
<feature type="compositionally biased region" description="Pro residues" evidence="1">
    <location>
        <begin position="144"/>
        <end position="155"/>
    </location>
</feature>
<proteinExistence type="predicted"/>
<keyword evidence="2" id="KW-1133">Transmembrane helix</keyword>
<evidence type="ECO:0000313" key="4">
    <source>
        <dbReference type="EMBL" id="KCZ87557.1"/>
    </source>
</evidence>
<accession>A0A059FAE0</accession>
<evidence type="ECO:0000259" key="3">
    <source>
        <dbReference type="PROSITE" id="PS51724"/>
    </source>
</evidence>